<dbReference type="Proteomes" id="UP000076567">
    <property type="component" value="Unassembled WGS sequence"/>
</dbReference>
<reference evidence="3" key="1">
    <citation type="submission" date="2016-01" db="EMBL/GenBank/DDBJ databases">
        <title>Draft genome of Chromobacterium sp. F49.</title>
        <authorList>
            <person name="Hong K.W."/>
        </authorList>
    </citation>
    <scope>NUCLEOTIDE SEQUENCE [LARGE SCALE GENOMIC DNA]</scope>
    <source>
        <strain evidence="3">P7IIIA</strain>
    </source>
</reference>
<organism evidence="2 3">
    <name type="scientific">Fictibacillus phosphorivorans</name>
    <dbReference type="NCBI Taxonomy" id="1221500"/>
    <lineage>
        <taxon>Bacteria</taxon>
        <taxon>Bacillati</taxon>
        <taxon>Bacillota</taxon>
        <taxon>Bacilli</taxon>
        <taxon>Bacillales</taxon>
        <taxon>Fictibacillaceae</taxon>
        <taxon>Fictibacillus</taxon>
    </lineage>
</organism>
<dbReference type="PROSITE" id="PS51257">
    <property type="entry name" value="PROKAR_LIPOPROTEIN"/>
    <property type="match status" value="1"/>
</dbReference>
<evidence type="ECO:0000313" key="3">
    <source>
        <dbReference type="Proteomes" id="UP000076567"/>
    </source>
</evidence>
<dbReference type="AlphaFoldDB" id="A0A165NW78"/>
<gene>
    <name evidence="2" type="ORF">AWM68_17300</name>
</gene>
<name>A0A165NW78_9BACL</name>
<evidence type="ECO:0000256" key="1">
    <source>
        <dbReference type="SAM" id="SignalP"/>
    </source>
</evidence>
<keyword evidence="1" id="KW-0732">Signal</keyword>
<evidence type="ECO:0000313" key="2">
    <source>
        <dbReference type="EMBL" id="KZE67930.1"/>
    </source>
</evidence>
<proteinExistence type="predicted"/>
<sequence>MVKKLATAILLSSLLFGCSAEDPPGQKEVESSSVEKTKEITKEEKNAYVNELLDVNMIWISVLEDFESFIQGRSPYEVKRYPALMDELEAIMARIEDEMVPAFDTLGFPPSKDLEPLYKVESDYVNEAEEIARLLPEAVSGDANMKAQLKERLSHMKEMSSEISDIVSSLELK</sequence>
<keyword evidence="3" id="KW-1185">Reference proteome</keyword>
<feature type="signal peptide" evidence="1">
    <location>
        <begin position="1"/>
        <end position="20"/>
    </location>
</feature>
<dbReference type="RefSeq" id="WP_066238294.1">
    <property type="nucleotide sequence ID" value="NZ_LRFC01000006.1"/>
</dbReference>
<protein>
    <submittedName>
        <fullName evidence="2">Uncharacterized protein</fullName>
    </submittedName>
</protein>
<feature type="chain" id="PRO_5007863457" evidence="1">
    <location>
        <begin position="21"/>
        <end position="173"/>
    </location>
</feature>
<accession>A0A165NW78</accession>
<dbReference type="EMBL" id="LRFC01000006">
    <property type="protein sequence ID" value="KZE67930.1"/>
    <property type="molecule type" value="Genomic_DNA"/>
</dbReference>
<comment type="caution">
    <text evidence="2">The sequence shown here is derived from an EMBL/GenBank/DDBJ whole genome shotgun (WGS) entry which is preliminary data.</text>
</comment>